<dbReference type="EMBL" id="BAAAZW010000005">
    <property type="protein sequence ID" value="GAA3959766.1"/>
    <property type="molecule type" value="Genomic_DNA"/>
</dbReference>
<reference evidence="7" key="1">
    <citation type="journal article" date="2019" name="Int. J. Syst. Evol. Microbiol.">
        <title>The Global Catalogue of Microorganisms (GCM) 10K type strain sequencing project: providing services to taxonomists for standard genome sequencing and annotation.</title>
        <authorList>
            <consortium name="The Broad Institute Genomics Platform"/>
            <consortium name="The Broad Institute Genome Sequencing Center for Infectious Disease"/>
            <person name="Wu L."/>
            <person name="Ma J."/>
        </authorList>
    </citation>
    <scope>NUCLEOTIDE SEQUENCE [LARGE SCALE GENOMIC DNA]</scope>
    <source>
        <strain evidence="7">JCM 16923</strain>
    </source>
</reference>
<comment type="caution">
    <text evidence="6">The sequence shown here is derived from an EMBL/GenBank/DDBJ whole genome shotgun (WGS) entry which is preliminary data.</text>
</comment>
<evidence type="ECO:0000256" key="1">
    <source>
        <dbReference type="ARBA" id="ARBA00004141"/>
    </source>
</evidence>
<keyword evidence="3 5" id="KW-1133">Transmembrane helix</keyword>
<feature type="transmembrane region" description="Helical" evidence="5">
    <location>
        <begin position="72"/>
        <end position="91"/>
    </location>
</feature>
<feature type="transmembrane region" description="Helical" evidence="5">
    <location>
        <begin position="48"/>
        <end position="65"/>
    </location>
</feature>
<feature type="transmembrane region" description="Helical" evidence="5">
    <location>
        <begin position="97"/>
        <end position="118"/>
    </location>
</feature>
<name>A0ABP7P573_9ACTN</name>
<dbReference type="Proteomes" id="UP001418444">
    <property type="component" value="Unassembled WGS sequence"/>
</dbReference>
<keyword evidence="2 5" id="KW-0812">Transmembrane</keyword>
<dbReference type="InterPro" id="IPR032808">
    <property type="entry name" value="DoxX"/>
</dbReference>
<evidence type="ECO:0000313" key="6">
    <source>
        <dbReference type="EMBL" id="GAA3959766.1"/>
    </source>
</evidence>
<evidence type="ECO:0000256" key="3">
    <source>
        <dbReference type="ARBA" id="ARBA00022989"/>
    </source>
</evidence>
<gene>
    <name evidence="6" type="ORF">GCM10022231_19470</name>
</gene>
<evidence type="ECO:0000256" key="2">
    <source>
        <dbReference type="ARBA" id="ARBA00022692"/>
    </source>
</evidence>
<dbReference type="RefSeq" id="WP_344783121.1">
    <property type="nucleotide sequence ID" value="NZ_BAAAZW010000005.1"/>
</dbReference>
<accession>A0ABP7P573</accession>
<keyword evidence="7" id="KW-1185">Reference proteome</keyword>
<comment type="subcellular location">
    <subcellularLocation>
        <location evidence="1">Membrane</location>
        <topology evidence="1">Multi-pass membrane protein</topology>
    </subcellularLocation>
</comment>
<dbReference type="Pfam" id="PF13564">
    <property type="entry name" value="DoxX_2"/>
    <property type="match status" value="1"/>
</dbReference>
<protein>
    <recommendedName>
        <fullName evidence="8">DoxX family protein</fullName>
    </recommendedName>
</protein>
<evidence type="ECO:0000256" key="5">
    <source>
        <dbReference type="SAM" id="Phobius"/>
    </source>
</evidence>
<keyword evidence="4 5" id="KW-0472">Membrane</keyword>
<evidence type="ECO:0000256" key="4">
    <source>
        <dbReference type="ARBA" id="ARBA00023136"/>
    </source>
</evidence>
<organism evidence="6 7">
    <name type="scientific">Gordonia caeni</name>
    <dbReference type="NCBI Taxonomy" id="1007097"/>
    <lineage>
        <taxon>Bacteria</taxon>
        <taxon>Bacillati</taxon>
        <taxon>Actinomycetota</taxon>
        <taxon>Actinomycetes</taxon>
        <taxon>Mycobacteriales</taxon>
        <taxon>Gordoniaceae</taxon>
        <taxon>Gordonia</taxon>
    </lineage>
</organism>
<proteinExistence type="predicted"/>
<evidence type="ECO:0000313" key="7">
    <source>
        <dbReference type="Proteomes" id="UP001418444"/>
    </source>
</evidence>
<evidence type="ECO:0008006" key="8">
    <source>
        <dbReference type="Google" id="ProtNLM"/>
    </source>
</evidence>
<sequence>MFSTPDPAWPVIVLAAILLADALASVRPPAFIRDCLTGVGFPLEWGWALVWIKLVATAGLLVGLWEPGVGAAATAGVIAYFLAAAAAHVRARFVGVTFWVNCLGMLAISIAVLVVSFVV</sequence>